<gene>
    <name evidence="1" type="ORF">ACFFVF_09085</name>
</gene>
<dbReference type="SUPFAM" id="SSF48452">
    <property type="entry name" value="TPR-like"/>
    <property type="match status" value="1"/>
</dbReference>
<name>A0ABV5GMV2_9FLAO</name>
<proteinExistence type="predicted"/>
<evidence type="ECO:0000313" key="2">
    <source>
        <dbReference type="Proteomes" id="UP001589607"/>
    </source>
</evidence>
<dbReference type="Gene3D" id="1.25.40.10">
    <property type="entry name" value="Tetratricopeptide repeat domain"/>
    <property type="match status" value="2"/>
</dbReference>
<dbReference type="Pfam" id="PF13181">
    <property type="entry name" value="TPR_8"/>
    <property type="match status" value="1"/>
</dbReference>
<dbReference type="RefSeq" id="WP_236455883.1">
    <property type="nucleotide sequence ID" value="NZ_CBCSGE010000002.1"/>
</dbReference>
<dbReference type="InterPro" id="IPR011990">
    <property type="entry name" value="TPR-like_helical_dom_sf"/>
</dbReference>
<evidence type="ECO:0000313" key="1">
    <source>
        <dbReference type="EMBL" id="MFB9096666.1"/>
    </source>
</evidence>
<keyword evidence="2" id="KW-1185">Reference proteome</keyword>
<dbReference type="InterPro" id="IPR019734">
    <property type="entry name" value="TPR_rpt"/>
</dbReference>
<sequence length="267" mass="31075">MKKIIALLLLFTSFLAISQKKMMKKVATAFEYYKNDEKLKAVTIFQEVIKEYPKSDYYGKNLYNIPTIYQELGETDLAIEWYKKVLEDNKIKDSEEDHSRGIFETNANYKHYSATNIGVINYNNKNYTETLKYYKLAATTYPYFNSSETDLKLNKIKISSYIADCYIHLKEIDSAIVVLLPHALTTSPTLKNQASEKIMQLLHDNNKKQSFKTEFEKAIESARTSPKGIILTCYNIEIELIPYSDEELTTEYLKNTNLYKEVNKTDN</sequence>
<protein>
    <submittedName>
        <fullName evidence="1">Tol-pal system YbgF family protein</fullName>
    </submittedName>
</protein>
<reference evidence="1 2" key="1">
    <citation type="submission" date="2024-09" db="EMBL/GenBank/DDBJ databases">
        <authorList>
            <person name="Sun Q."/>
            <person name="Mori K."/>
        </authorList>
    </citation>
    <scope>NUCLEOTIDE SEQUENCE [LARGE SCALE GENOMIC DNA]</scope>
    <source>
        <strain evidence="1 2">CECT 7955</strain>
    </source>
</reference>
<dbReference type="Proteomes" id="UP001589607">
    <property type="component" value="Unassembled WGS sequence"/>
</dbReference>
<accession>A0ABV5GMV2</accession>
<dbReference type="EMBL" id="JBHMEY010000018">
    <property type="protein sequence ID" value="MFB9096666.1"/>
    <property type="molecule type" value="Genomic_DNA"/>
</dbReference>
<dbReference type="Pfam" id="PF13174">
    <property type="entry name" value="TPR_6"/>
    <property type="match status" value="1"/>
</dbReference>
<comment type="caution">
    <text evidence="1">The sequence shown here is derived from an EMBL/GenBank/DDBJ whole genome shotgun (WGS) entry which is preliminary data.</text>
</comment>
<organism evidence="1 2">
    <name type="scientific">Flavobacterium jumunjinense</name>
    <dbReference type="NCBI Taxonomy" id="998845"/>
    <lineage>
        <taxon>Bacteria</taxon>
        <taxon>Pseudomonadati</taxon>
        <taxon>Bacteroidota</taxon>
        <taxon>Flavobacteriia</taxon>
        <taxon>Flavobacteriales</taxon>
        <taxon>Flavobacteriaceae</taxon>
        <taxon>Flavobacterium</taxon>
    </lineage>
</organism>